<dbReference type="AlphaFoldDB" id="A0A7D9HPA6"/>
<organism evidence="2 3">
    <name type="scientific">Paramuricea clavata</name>
    <name type="common">Red gorgonian</name>
    <name type="synonym">Violescent sea-whip</name>
    <dbReference type="NCBI Taxonomy" id="317549"/>
    <lineage>
        <taxon>Eukaryota</taxon>
        <taxon>Metazoa</taxon>
        <taxon>Cnidaria</taxon>
        <taxon>Anthozoa</taxon>
        <taxon>Octocorallia</taxon>
        <taxon>Malacalcyonacea</taxon>
        <taxon>Plexauridae</taxon>
        <taxon>Paramuricea</taxon>
    </lineage>
</organism>
<evidence type="ECO:0000256" key="1">
    <source>
        <dbReference type="SAM" id="MobiDB-lite"/>
    </source>
</evidence>
<reference evidence="2" key="1">
    <citation type="submission" date="2020-04" db="EMBL/GenBank/DDBJ databases">
        <authorList>
            <person name="Alioto T."/>
            <person name="Alioto T."/>
            <person name="Gomez Garrido J."/>
        </authorList>
    </citation>
    <scope>NUCLEOTIDE SEQUENCE</scope>
    <source>
        <strain evidence="2">A484AB</strain>
    </source>
</reference>
<gene>
    <name evidence="2" type="ORF">PACLA_8A043863</name>
</gene>
<sequence>MSSIGSQSQSNRPALFPVEWPLTQINAGNKRQPIARNELTPKPKRRKAEHSNTLTRNQLSKTTAEHYTQTDNKPTARELGTNAQCHNRGTSISDVKYEPATPTAVPNIFKSLDHDEASWLVEEVNEANKSIFGAEKTAEKLKEGDEELDRKKTSLSALKNLLNDLRRNIKYPDEDTAKDLDTLDEVSANFGVRNMVNCLGLLDNYFCELQKQLEN</sequence>
<proteinExistence type="predicted"/>
<evidence type="ECO:0000313" key="3">
    <source>
        <dbReference type="Proteomes" id="UP001152795"/>
    </source>
</evidence>
<feature type="region of interest" description="Disordered" evidence="1">
    <location>
        <begin position="23"/>
        <end position="94"/>
    </location>
</feature>
<keyword evidence="3" id="KW-1185">Reference proteome</keyword>
<feature type="compositionally biased region" description="Polar residues" evidence="1">
    <location>
        <begin position="81"/>
        <end position="93"/>
    </location>
</feature>
<dbReference type="OrthoDB" id="10351898at2759"/>
<accession>A0A7D9HPA6</accession>
<feature type="compositionally biased region" description="Polar residues" evidence="1">
    <location>
        <begin position="51"/>
        <end position="73"/>
    </location>
</feature>
<protein>
    <submittedName>
        <fullName evidence="2">Uncharacterized protein</fullName>
    </submittedName>
</protein>
<name>A0A7D9HPA6_PARCT</name>
<comment type="caution">
    <text evidence="2">The sequence shown here is derived from an EMBL/GenBank/DDBJ whole genome shotgun (WGS) entry which is preliminary data.</text>
</comment>
<dbReference type="EMBL" id="CACRXK020001495">
    <property type="protein sequence ID" value="CAB3989482.1"/>
    <property type="molecule type" value="Genomic_DNA"/>
</dbReference>
<evidence type="ECO:0000313" key="2">
    <source>
        <dbReference type="EMBL" id="CAB3989482.1"/>
    </source>
</evidence>
<dbReference type="Proteomes" id="UP001152795">
    <property type="component" value="Unassembled WGS sequence"/>
</dbReference>